<dbReference type="AlphaFoldDB" id="A0A0A0J2Q0"/>
<sequence>MALTAIVGLLLALGLTVPNAFAADGPFVIEGTIPDANIDPIPDVFGSVKELGPVNGNSTKIIRIHSDAVPTLEKTNPNSQVDLRQAWLDTARDPSTNDDWLYFAWERDSNTGSGFIAYEFMQNEAPASCAYETATEAQLIATCNPWANRTAGDFMILWDQQGGSTARYLRTWSGTAPNLVLSGLQPLNDEVSQVAYGSGGFRGEAAVNLTDTIFGGVTRCLSFANTIPSTVTGNSDEADYKDTILRTTPPITNCESTTVTTPKDGDGADIPNGGLSIGTGVVAVKDSAVVDIEGGTSTPAGSVAFHLCKVDAPDLCATGGTSVGSTNLSGAAYPATVVSPTAHLTSVGRYCWRAVFSGDTANGIPGSSDSRANECFTVNPVTPGLATTAGPGGLLGSAVTDSATLSGLATQPANPVINLNGAAGAAAGGTITFKLFGPGNCTTLAHTSATVPVSGNGTYNTPNPQFVPTAPGTYHWVATYSGNSPNNNGTTHNTGCTDDNEDVVITTVPSSLTSAQSFIPNDSVTVSATAGGAMAGTVTFTAYETSDCTGTALLTEDQTVAGNSPQTVSTTNTTVSTTAADISWKVSFDSTNPAQRDIDDSCHESSTLTINNGGTVTSP</sequence>
<dbReference type="eggNOG" id="ENOG502Z9P6">
    <property type="taxonomic scope" value="Bacteria"/>
</dbReference>
<evidence type="ECO:0000313" key="3">
    <source>
        <dbReference type="Proteomes" id="UP000030002"/>
    </source>
</evidence>
<accession>A0A0A0J2Q0</accession>
<gene>
    <name evidence="2" type="ORF">N802_07165</name>
</gene>
<keyword evidence="1" id="KW-0732">Signal</keyword>
<keyword evidence="3" id="KW-1185">Reference proteome</keyword>
<dbReference type="EMBL" id="AVPJ01000019">
    <property type="protein sequence ID" value="KGN30417.1"/>
    <property type="molecule type" value="Genomic_DNA"/>
</dbReference>
<dbReference type="Proteomes" id="UP000030002">
    <property type="component" value="Unassembled WGS sequence"/>
</dbReference>
<protein>
    <recommendedName>
        <fullName evidence="4">Hemagglutinin</fullName>
    </recommendedName>
</protein>
<reference evidence="2 3" key="1">
    <citation type="submission" date="2013-08" db="EMBL/GenBank/DDBJ databases">
        <title>The genome sequence of Knoellia sinensis.</title>
        <authorList>
            <person name="Zhu W."/>
            <person name="Wang G."/>
        </authorList>
    </citation>
    <scope>NUCLEOTIDE SEQUENCE [LARGE SCALE GENOMIC DNA]</scope>
    <source>
        <strain evidence="2 3">KCTC 19936</strain>
    </source>
</reference>
<name>A0A0A0J2Q0_9MICO</name>
<evidence type="ECO:0008006" key="4">
    <source>
        <dbReference type="Google" id="ProtNLM"/>
    </source>
</evidence>
<feature type="signal peptide" evidence="1">
    <location>
        <begin position="1"/>
        <end position="22"/>
    </location>
</feature>
<organism evidence="2 3">
    <name type="scientific">Knoellia sinensis KCTC 19936</name>
    <dbReference type="NCBI Taxonomy" id="1385520"/>
    <lineage>
        <taxon>Bacteria</taxon>
        <taxon>Bacillati</taxon>
        <taxon>Actinomycetota</taxon>
        <taxon>Actinomycetes</taxon>
        <taxon>Micrococcales</taxon>
        <taxon>Intrasporangiaceae</taxon>
        <taxon>Knoellia</taxon>
    </lineage>
</organism>
<comment type="caution">
    <text evidence="2">The sequence shown here is derived from an EMBL/GenBank/DDBJ whole genome shotgun (WGS) entry which is preliminary data.</text>
</comment>
<proteinExistence type="predicted"/>
<evidence type="ECO:0000313" key="2">
    <source>
        <dbReference type="EMBL" id="KGN30417.1"/>
    </source>
</evidence>
<feature type="chain" id="PRO_5001970943" description="Hemagglutinin" evidence="1">
    <location>
        <begin position="23"/>
        <end position="619"/>
    </location>
</feature>
<evidence type="ECO:0000256" key="1">
    <source>
        <dbReference type="SAM" id="SignalP"/>
    </source>
</evidence>
<dbReference type="STRING" id="1385520.N802_07165"/>